<comment type="subunit">
    <text evidence="1">Component of the ESCRT-0 complex composed of HSE1 and VPS27.</text>
</comment>
<dbReference type="GO" id="GO:0030479">
    <property type="term" value="C:actin cortical patch"/>
    <property type="evidence" value="ECO:0007669"/>
    <property type="project" value="TreeGrafter"/>
</dbReference>
<dbReference type="SUPFAM" id="SSF89009">
    <property type="entry name" value="GAT-like domain"/>
    <property type="match status" value="1"/>
</dbReference>
<dbReference type="SMART" id="SM00288">
    <property type="entry name" value="VHS"/>
    <property type="match status" value="1"/>
</dbReference>
<proteinExistence type="predicted"/>
<evidence type="ECO:0000256" key="2">
    <source>
        <dbReference type="SAM" id="MobiDB-lite"/>
    </source>
</evidence>
<dbReference type="GO" id="GO:0007015">
    <property type="term" value="P:actin filament organization"/>
    <property type="evidence" value="ECO:0007669"/>
    <property type="project" value="InterPro"/>
</dbReference>
<dbReference type="CDD" id="cd16980">
    <property type="entry name" value="VHS_Lsb5"/>
    <property type="match status" value="1"/>
</dbReference>
<dbReference type="CDD" id="cd14232">
    <property type="entry name" value="GAT_LSB5"/>
    <property type="match status" value="1"/>
</dbReference>
<dbReference type="PANTHER" id="PTHR47789:SF1">
    <property type="entry name" value="LAS SEVENTEEN-BINDING PROTEIN 5"/>
    <property type="match status" value="1"/>
</dbReference>
<feature type="compositionally biased region" description="Acidic residues" evidence="2">
    <location>
        <begin position="401"/>
        <end position="412"/>
    </location>
</feature>
<protein>
    <recommendedName>
        <fullName evidence="3">VHS domain-containing protein</fullName>
    </recommendedName>
</protein>
<dbReference type="VEuPathDB" id="FungiDB:BLGHR1_16252"/>
<evidence type="ECO:0000256" key="1">
    <source>
        <dbReference type="ARBA" id="ARBA00011446"/>
    </source>
</evidence>
<name>A0A383V0C3_BLUHO</name>
<dbReference type="GO" id="GO:0007034">
    <property type="term" value="P:vacuolar transport"/>
    <property type="evidence" value="ECO:0007669"/>
    <property type="project" value="UniProtKB-ARBA"/>
</dbReference>
<sequence>MFHSKKPYSAVTVTIERLTDDQFDEEDVGGIPDLVEAISLQSTGPSEAARAIRKKLKYGNVTRQLRALTILDGLIHNGGPRFQRTFADEMLLERLRVCGTSDLSDPKVKSKCQILFQSWATKYKDTPGFELIVGLYKQLPRHKQILTQEKSSALRESKKCPIEDCVNDKLDTSPQLPTLAHAPDPQLQSSSSRSVASIFATPIGRKLKKENDKEKQNAKSVQLVEDKKIKCCVAEASLEVTNLLNSLKLISREHEQISENKSVVDRFEKCKLLRRRILHYVHFIVIQNTQSEEWLGPLLHANDELVIALMTFEQLDRSIDADSDSDSEIINEQHLHDRNRLPMYTVKRNTDKLLESTQKVRDDDIVNQIACLKPDTKEGHLQQRPVLPQKEIAQQTHFERDAEDSDSTDCDQDNPFSDRNAMIT</sequence>
<dbReference type="GO" id="GO:0043130">
    <property type="term" value="F:ubiquitin binding"/>
    <property type="evidence" value="ECO:0007669"/>
    <property type="project" value="InterPro"/>
</dbReference>
<dbReference type="Pfam" id="PF00790">
    <property type="entry name" value="VHS"/>
    <property type="match status" value="1"/>
</dbReference>
<dbReference type="EMBL" id="UNSH01000081">
    <property type="protein sequence ID" value="SZF05449.1"/>
    <property type="molecule type" value="Genomic_DNA"/>
</dbReference>
<gene>
    <name evidence="4" type="ORF">BLGHR1_16252</name>
</gene>
<evidence type="ECO:0000313" key="5">
    <source>
        <dbReference type="Proteomes" id="UP000275772"/>
    </source>
</evidence>
<dbReference type="PROSITE" id="PS50179">
    <property type="entry name" value="VHS"/>
    <property type="match status" value="1"/>
</dbReference>
<reference evidence="4 5" key="1">
    <citation type="submission" date="2017-11" db="EMBL/GenBank/DDBJ databases">
        <authorList>
            <person name="Kracher B."/>
        </authorList>
    </citation>
    <scope>NUCLEOTIDE SEQUENCE [LARGE SCALE GENOMIC DNA]</scope>
    <source>
        <strain evidence="4 5">RACE1</strain>
    </source>
</reference>
<evidence type="ECO:0000313" key="4">
    <source>
        <dbReference type="EMBL" id="SZF05449.1"/>
    </source>
</evidence>
<dbReference type="InterPro" id="IPR045007">
    <property type="entry name" value="LSB5"/>
</dbReference>
<dbReference type="PANTHER" id="PTHR47789">
    <property type="entry name" value="LAS SEVENTEEN-BINDING PROTEIN 5"/>
    <property type="match status" value="1"/>
</dbReference>
<dbReference type="GO" id="GO:0035091">
    <property type="term" value="F:phosphatidylinositol binding"/>
    <property type="evidence" value="ECO:0007669"/>
    <property type="project" value="InterPro"/>
</dbReference>
<dbReference type="GO" id="GO:0006897">
    <property type="term" value="P:endocytosis"/>
    <property type="evidence" value="ECO:0007669"/>
    <property type="project" value="InterPro"/>
</dbReference>
<evidence type="ECO:0000259" key="3">
    <source>
        <dbReference type="PROSITE" id="PS50179"/>
    </source>
</evidence>
<organism evidence="4 5">
    <name type="scientific">Blumeria hordei</name>
    <name type="common">Barley powdery mildew</name>
    <name type="synonym">Blumeria graminis f. sp. hordei</name>
    <dbReference type="NCBI Taxonomy" id="2867405"/>
    <lineage>
        <taxon>Eukaryota</taxon>
        <taxon>Fungi</taxon>
        <taxon>Dikarya</taxon>
        <taxon>Ascomycota</taxon>
        <taxon>Pezizomycotina</taxon>
        <taxon>Leotiomycetes</taxon>
        <taxon>Erysiphales</taxon>
        <taxon>Erysiphaceae</taxon>
        <taxon>Blumeria</taxon>
    </lineage>
</organism>
<feature type="region of interest" description="Disordered" evidence="2">
    <location>
        <begin position="394"/>
        <end position="424"/>
    </location>
</feature>
<dbReference type="InterPro" id="IPR008942">
    <property type="entry name" value="ENTH_VHS"/>
</dbReference>
<dbReference type="GO" id="GO:0051666">
    <property type="term" value="P:actin cortical patch localization"/>
    <property type="evidence" value="ECO:0007669"/>
    <property type="project" value="TreeGrafter"/>
</dbReference>
<feature type="domain" description="VHS" evidence="3">
    <location>
        <begin position="18"/>
        <end position="147"/>
    </location>
</feature>
<dbReference type="InterPro" id="IPR002014">
    <property type="entry name" value="VHS_dom"/>
</dbReference>
<dbReference type="SUPFAM" id="SSF48464">
    <property type="entry name" value="ENTH/VHS domain"/>
    <property type="match status" value="1"/>
</dbReference>
<dbReference type="InterPro" id="IPR044103">
    <property type="entry name" value="GAT_LSB5"/>
</dbReference>
<dbReference type="Proteomes" id="UP000275772">
    <property type="component" value="Unassembled WGS sequence"/>
</dbReference>
<dbReference type="AlphaFoldDB" id="A0A383V0C3"/>
<dbReference type="Gene3D" id="1.25.40.90">
    <property type="match status" value="1"/>
</dbReference>
<accession>A0A383V0C3</accession>